<dbReference type="InterPro" id="IPR011990">
    <property type="entry name" value="TPR-like_helical_dom_sf"/>
</dbReference>
<dbReference type="EMBL" id="BMMK01000076">
    <property type="protein sequence ID" value="GGM84569.1"/>
    <property type="molecule type" value="Genomic_DNA"/>
</dbReference>
<organism evidence="1 2">
    <name type="scientific">Longimycelium tulufanense</name>
    <dbReference type="NCBI Taxonomy" id="907463"/>
    <lineage>
        <taxon>Bacteria</taxon>
        <taxon>Bacillati</taxon>
        <taxon>Actinomycetota</taxon>
        <taxon>Actinomycetes</taxon>
        <taxon>Pseudonocardiales</taxon>
        <taxon>Pseudonocardiaceae</taxon>
        <taxon>Longimycelium</taxon>
    </lineage>
</organism>
<keyword evidence="2" id="KW-1185">Reference proteome</keyword>
<name>A0A8J3CF17_9PSEU</name>
<dbReference type="AlphaFoldDB" id="A0A8J3CF17"/>
<reference evidence="1" key="1">
    <citation type="journal article" date="2014" name="Int. J. Syst. Evol. Microbiol.">
        <title>Complete genome sequence of Corynebacterium casei LMG S-19264T (=DSM 44701T), isolated from a smear-ripened cheese.</title>
        <authorList>
            <consortium name="US DOE Joint Genome Institute (JGI-PGF)"/>
            <person name="Walter F."/>
            <person name="Albersmeier A."/>
            <person name="Kalinowski J."/>
            <person name="Ruckert C."/>
        </authorList>
    </citation>
    <scope>NUCLEOTIDE SEQUENCE</scope>
    <source>
        <strain evidence="1">CGMCC 4.5737</strain>
    </source>
</reference>
<comment type="caution">
    <text evidence="1">The sequence shown here is derived from an EMBL/GenBank/DDBJ whole genome shotgun (WGS) entry which is preliminary data.</text>
</comment>
<evidence type="ECO:0000313" key="2">
    <source>
        <dbReference type="Proteomes" id="UP000637578"/>
    </source>
</evidence>
<dbReference type="Proteomes" id="UP000637578">
    <property type="component" value="Unassembled WGS sequence"/>
</dbReference>
<dbReference type="SUPFAM" id="SSF48452">
    <property type="entry name" value="TPR-like"/>
    <property type="match status" value="1"/>
</dbReference>
<evidence type="ECO:0008006" key="3">
    <source>
        <dbReference type="Google" id="ProtNLM"/>
    </source>
</evidence>
<gene>
    <name evidence="1" type="ORF">GCM10012275_64100</name>
</gene>
<sequence length="465" mass="51251">MSTQREPNRLLAAVMDEARLSNKGLARRVCDEASRAGHKIAADHVAVRRWLDGVRPRDRTARWIAAALSAKLGRVVSLAEIGFGEIQAAADVDVLDEGTQYHEQPERSVDLLDKLTSADLTDSSPVMTSKWVPTTAPGVITGYLFSGRLASDEERPPTQSGVSVASRIRATIRHLTDLDFQFGGGHTRTMLLHYWKSEVVPALRQRHPEPIRREIFRAAADAAEVLGWSAYDAGRHRAAQCYFVQGLRLAREADDPLMAGQILSNLSHQSNYVGEFSDALQYARAAQSATSRKASATVRAMFLAMEARALASMGDTRGCITILHQAEQEFEKRNPDSDPDWISYFDALELAGEASHCFRDLGKPRETQLFVAQAIDPVRTPPRTRAFIGMVSAAGALTARSLKESIALATDAVKMAEGLQSNRYLRYVADFHNSLTAGYAVHPAVQQFTSFIREKHPGLILLDRD</sequence>
<proteinExistence type="predicted"/>
<dbReference type="Gene3D" id="1.25.40.10">
    <property type="entry name" value="Tetratricopeptide repeat domain"/>
    <property type="match status" value="1"/>
</dbReference>
<protein>
    <recommendedName>
        <fullName evidence="3">Sporulation protein</fullName>
    </recommendedName>
</protein>
<reference evidence="1" key="2">
    <citation type="submission" date="2020-09" db="EMBL/GenBank/DDBJ databases">
        <authorList>
            <person name="Sun Q."/>
            <person name="Zhou Y."/>
        </authorList>
    </citation>
    <scope>NUCLEOTIDE SEQUENCE</scope>
    <source>
        <strain evidence="1">CGMCC 4.5737</strain>
    </source>
</reference>
<dbReference type="RefSeq" id="WP_229686942.1">
    <property type="nucleotide sequence ID" value="NZ_BMMK01000076.1"/>
</dbReference>
<evidence type="ECO:0000313" key="1">
    <source>
        <dbReference type="EMBL" id="GGM84569.1"/>
    </source>
</evidence>
<accession>A0A8J3CF17</accession>